<dbReference type="CDD" id="cd04301">
    <property type="entry name" value="NAT_SF"/>
    <property type="match status" value="1"/>
</dbReference>
<evidence type="ECO:0000256" key="1">
    <source>
        <dbReference type="ARBA" id="ARBA00022679"/>
    </source>
</evidence>
<evidence type="ECO:0000259" key="3">
    <source>
        <dbReference type="PROSITE" id="PS51186"/>
    </source>
</evidence>
<sequence>MAHALSPFERDHRRVVRPRPYDHPDARRLTNELYLEQLARYAAADAPIDAVEDFAPPKGLFLVAYADGVPCACGGIRTYGPGVAEIKKMYVAPAFRGHGLGRRILAALERAGQANGAVRFILETGSRNTEALALYARAGYRPIPAYRDRDATINRALAKDTTTPEQSADC</sequence>
<dbReference type="AlphaFoldDB" id="A0A931GGR8"/>
<keyword evidence="1" id="KW-0808">Transferase</keyword>
<evidence type="ECO:0000313" key="4">
    <source>
        <dbReference type="EMBL" id="MBG6086072.1"/>
    </source>
</evidence>
<comment type="caution">
    <text evidence="4">The sequence shown here is derived from an EMBL/GenBank/DDBJ whole genome shotgun (WGS) entry which is preliminary data.</text>
</comment>
<dbReference type="EMBL" id="JADOUA010000001">
    <property type="protein sequence ID" value="MBG6086072.1"/>
    <property type="molecule type" value="Genomic_DNA"/>
</dbReference>
<evidence type="ECO:0000313" key="5">
    <source>
        <dbReference type="Proteomes" id="UP000614047"/>
    </source>
</evidence>
<accession>A0A931GGR8</accession>
<proteinExistence type="predicted"/>
<dbReference type="PANTHER" id="PTHR43877:SF2">
    <property type="entry name" value="AMINOALKYLPHOSPHONATE N-ACETYLTRANSFERASE-RELATED"/>
    <property type="match status" value="1"/>
</dbReference>
<name>A0A931GGR8_9ACTN</name>
<dbReference type="InterPro" id="IPR050832">
    <property type="entry name" value="Bact_Acetyltransf"/>
</dbReference>
<keyword evidence="2" id="KW-0012">Acyltransferase</keyword>
<dbReference type="Pfam" id="PF00583">
    <property type="entry name" value="Acetyltransf_1"/>
    <property type="match status" value="1"/>
</dbReference>
<protein>
    <submittedName>
        <fullName evidence="4">GNAT superfamily N-acetyltransferase</fullName>
    </submittedName>
</protein>
<dbReference type="Gene3D" id="3.40.630.30">
    <property type="match status" value="1"/>
</dbReference>
<reference evidence="4" key="1">
    <citation type="submission" date="2020-11" db="EMBL/GenBank/DDBJ databases">
        <title>Sequencing the genomes of 1000 actinobacteria strains.</title>
        <authorList>
            <person name="Klenk H.-P."/>
        </authorList>
    </citation>
    <scope>NUCLEOTIDE SEQUENCE</scope>
    <source>
        <strain evidence="4">DSM 43175</strain>
    </source>
</reference>
<dbReference type="PROSITE" id="PS51186">
    <property type="entry name" value="GNAT"/>
    <property type="match status" value="1"/>
</dbReference>
<dbReference type="InterPro" id="IPR016181">
    <property type="entry name" value="Acyl_CoA_acyltransferase"/>
</dbReference>
<organism evidence="4 5">
    <name type="scientific">Actinomadura viridis</name>
    <dbReference type="NCBI Taxonomy" id="58110"/>
    <lineage>
        <taxon>Bacteria</taxon>
        <taxon>Bacillati</taxon>
        <taxon>Actinomycetota</taxon>
        <taxon>Actinomycetes</taxon>
        <taxon>Streptosporangiales</taxon>
        <taxon>Thermomonosporaceae</taxon>
        <taxon>Actinomadura</taxon>
    </lineage>
</organism>
<dbReference type="PANTHER" id="PTHR43877">
    <property type="entry name" value="AMINOALKYLPHOSPHONATE N-ACETYLTRANSFERASE-RELATED-RELATED"/>
    <property type="match status" value="1"/>
</dbReference>
<dbReference type="Proteomes" id="UP000614047">
    <property type="component" value="Unassembled WGS sequence"/>
</dbReference>
<dbReference type="GO" id="GO:0016747">
    <property type="term" value="F:acyltransferase activity, transferring groups other than amino-acyl groups"/>
    <property type="evidence" value="ECO:0007669"/>
    <property type="project" value="InterPro"/>
</dbReference>
<gene>
    <name evidence="4" type="ORF">IW256_000185</name>
</gene>
<evidence type="ECO:0000256" key="2">
    <source>
        <dbReference type="ARBA" id="ARBA00023315"/>
    </source>
</evidence>
<dbReference type="RefSeq" id="WP_197009123.1">
    <property type="nucleotide sequence ID" value="NZ_BAABES010000017.1"/>
</dbReference>
<keyword evidence="5" id="KW-1185">Reference proteome</keyword>
<dbReference type="SUPFAM" id="SSF55729">
    <property type="entry name" value="Acyl-CoA N-acyltransferases (Nat)"/>
    <property type="match status" value="1"/>
</dbReference>
<feature type="domain" description="N-acetyltransferase" evidence="3">
    <location>
        <begin position="13"/>
        <end position="164"/>
    </location>
</feature>
<dbReference type="InterPro" id="IPR000182">
    <property type="entry name" value="GNAT_dom"/>
</dbReference>